<gene>
    <name evidence="4" type="ORF">SEPMUDRAFT_54994</name>
</gene>
<evidence type="ECO:0000313" key="4">
    <source>
        <dbReference type="EMBL" id="EMF08050.1"/>
    </source>
</evidence>
<feature type="region of interest" description="Disordered" evidence="3">
    <location>
        <begin position="102"/>
        <end position="121"/>
    </location>
</feature>
<dbReference type="OrthoDB" id="9995306at2759"/>
<reference evidence="4 5" key="1">
    <citation type="journal article" date="2012" name="PLoS Pathog.">
        <title>Diverse lifestyles and strategies of plant pathogenesis encoded in the genomes of eighteen Dothideomycetes fungi.</title>
        <authorList>
            <person name="Ohm R.A."/>
            <person name="Feau N."/>
            <person name="Henrissat B."/>
            <person name="Schoch C.L."/>
            <person name="Horwitz B.A."/>
            <person name="Barry K.W."/>
            <person name="Condon B.J."/>
            <person name="Copeland A.C."/>
            <person name="Dhillon B."/>
            <person name="Glaser F."/>
            <person name="Hesse C.N."/>
            <person name="Kosti I."/>
            <person name="LaButti K."/>
            <person name="Lindquist E.A."/>
            <person name="Lucas S."/>
            <person name="Salamov A.A."/>
            <person name="Bradshaw R.E."/>
            <person name="Ciuffetti L."/>
            <person name="Hamelin R.C."/>
            <person name="Kema G.H.J."/>
            <person name="Lawrence C."/>
            <person name="Scott J.A."/>
            <person name="Spatafora J.W."/>
            <person name="Turgeon B.G."/>
            <person name="de Wit P.J.G.M."/>
            <person name="Zhong S."/>
            <person name="Goodwin S.B."/>
            <person name="Grigoriev I.V."/>
        </authorList>
    </citation>
    <scope>NUCLEOTIDE SEQUENCE [LARGE SCALE GENOMIC DNA]</scope>
    <source>
        <strain evidence="4 5">SO2202</strain>
    </source>
</reference>
<dbReference type="InterPro" id="IPR018627">
    <property type="entry name" value="ELP6"/>
</dbReference>
<dbReference type="HOGENOM" id="CLU_059771_0_0_1"/>
<dbReference type="GO" id="GO:0002098">
    <property type="term" value="P:tRNA wobble uridine modification"/>
    <property type="evidence" value="ECO:0007669"/>
    <property type="project" value="InterPro"/>
</dbReference>
<evidence type="ECO:0000256" key="1">
    <source>
        <dbReference type="ARBA" id="ARBA00005043"/>
    </source>
</evidence>
<dbReference type="UniPathway" id="UPA00988"/>
<evidence type="ECO:0000256" key="2">
    <source>
        <dbReference type="ARBA" id="ARBA00008837"/>
    </source>
</evidence>
<dbReference type="eggNOG" id="ENOG502SAXJ">
    <property type="taxonomic scope" value="Eukaryota"/>
</dbReference>
<protein>
    <submittedName>
        <fullName evidence="4">Uncharacterized protein</fullName>
    </submittedName>
</protein>
<dbReference type="Proteomes" id="UP000016931">
    <property type="component" value="Unassembled WGS sequence"/>
</dbReference>
<accession>M3C832</accession>
<dbReference type="OMA" id="LYFIQRD"/>
<comment type="pathway">
    <text evidence="1">tRNA modification; 5-methoxycarbonylmethyl-2-thiouridine-tRNA biosynthesis.</text>
</comment>
<dbReference type="PROSITE" id="PS51257">
    <property type="entry name" value="PROKAR_LIPOPROTEIN"/>
    <property type="match status" value="1"/>
</dbReference>
<dbReference type="PANTHER" id="PTHR16184:SF6">
    <property type="entry name" value="ELONGATOR COMPLEX PROTEIN 6"/>
    <property type="match status" value="1"/>
</dbReference>
<dbReference type="GeneID" id="27906463"/>
<keyword evidence="5" id="KW-1185">Reference proteome</keyword>
<dbReference type="GO" id="GO:0033588">
    <property type="term" value="C:elongator holoenzyme complex"/>
    <property type="evidence" value="ECO:0007669"/>
    <property type="project" value="InterPro"/>
</dbReference>
<dbReference type="InterPro" id="IPR027417">
    <property type="entry name" value="P-loop_NTPase"/>
</dbReference>
<dbReference type="Gene3D" id="3.40.50.300">
    <property type="entry name" value="P-loop containing nucleotide triphosphate hydrolases"/>
    <property type="match status" value="1"/>
</dbReference>
<name>M3C832_SPHMS</name>
<organism evidence="4 5">
    <name type="scientific">Sphaerulina musiva (strain SO2202)</name>
    <name type="common">Poplar stem canker fungus</name>
    <name type="synonym">Septoria musiva</name>
    <dbReference type="NCBI Taxonomy" id="692275"/>
    <lineage>
        <taxon>Eukaryota</taxon>
        <taxon>Fungi</taxon>
        <taxon>Dikarya</taxon>
        <taxon>Ascomycota</taxon>
        <taxon>Pezizomycotina</taxon>
        <taxon>Dothideomycetes</taxon>
        <taxon>Dothideomycetidae</taxon>
        <taxon>Mycosphaerellales</taxon>
        <taxon>Mycosphaerellaceae</taxon>
        <taxon>Sphaerulina</taxon>
    </lineage>
</organism>
<sequence length="290" mass="31219">MSSRILPPALEPYLQLPPETSLILLTSTLGCSVNWLTARFISSALASDQQQQQPPLAILLVSWIRDLAFWKNELRRTSGIDISKLSQTNKFAFVDYLNNSSTPSSPSTSPPPSPPNLSTSHPLIHQSLTDLLSSSTPPKILLILDAPDILLTTTPSSPTPSSLPTLLLTLRSHPSIHSTLLSTSADLPLISNATQNPQNSHTAAPTSLEISSAAFISTQAHLSRWVMGVRALETGAARDVSGVLRITRGGGWEWEEDGEGEGEGMGREVELLYLVGRDGNVKVFERGVDG</sequence>
<dbReference type="PANTHER" id="PTHR16184">
    <property type="entry name" value="ELONGATOR COMPLEX PROTEIN 6"/>
    <property type="match status" value="1"/>
</dbReference>
<dbReference type="EMBL" id="KB456272">
    <property type="protein sequence ID" value="EMF08050.1"/>
    <property type="molecule type" value="Genomic_DNA"/>
</dbReference>
<evidence type="ECO:0000256" key="3">
    <source>
        <dbReference type="SAM" id="MobiDB-lite"/>
    </source>
</evidence>
<dbReference type="RefSeq" id="XP_016756171.1">
    <property type="nucleotide sequence ID" value="XM_016909326.1"/>
</dbReference>
<evidence type="ECO:0000313" key="5">
    <source>
        <dbReference type="Proteomes" id="UP000016931"/>
    </source>
</evidence>
<comment type="similarity">
    <text evidence="2">Belongs to the ELP6 family.</text>
</comment>
<dbReference type="AlphaFoldDB" id="M3C832"/>
<proteinExistence type="inferred from homology"/>